<dbReference type="UniPathway" id="UPA00113">
    <property type="reaction ID" value="UER00532"/>
</dbReference>
<feature type="domain" description="Mannose-1-phosphate guanyltransferase C-terminal" evidence="15">
    <location>
        <begin position="277"/>
        <end position="350"/>
    </location>
</feature>
<evidence type="ECO:0000256" key="8">
    <source>
        <dbReference type="ARBA" id="ARBA00022679"/>
    </source>
</evidence>
<comment type="catalytic activity">
    <reaction evidence="13">
        <text>N-acetyl-alpha-D-glucosamine 1-phosphate + UTP + H(+) = UDP-N-acetyl-alpha-D-glucosamine + diphosphate</text>
        <dbReference type="Rhea" id="RHEA:13509"/>
        <dbReference type="ChEBI" id="CHEBI:15378"/>
        <dbReference type="ChEBI" id="CHEBI:33019"/>
        <dbReference type="ChEBI" id="CHEBI:46398"/>
        <dbReference type="ChEBI" id="CHEBI:57705"/>
        <dbReference type="ChEBI" id="CHEBI:57776"/>
        <dbReference type="EC" id="2.7.7.23"/>
    </reaction>
</comment>
<evidence type="ECO:0000256" key="6">
    <source>
        <dbReference type="ARBA" id="ARBA00012457"/>
    </source>
</evidence>
<dbReference type="AlphaFoldDB" id="A0A7G9YUT0"/>
<evidence type="ECO:0000256" key="9">
    <source>
        <dbReference type="ARBA" id="ARBA00022695"/>
    </source>
</evidence>
<evidence type="ECO:0000256" key="12">
    <source>
        <dbReference type="ARBA" id="ARBA00048247"/>
    </source>
</evidence>
<keyword evidence="10" id="KW-0511">Multifunctional enzyme</keyword>
<comment type="catalytic activity">
    <reaction evidence="12">
        <text>alpha-D-glucosamine 1-phosphate + acetyl-CoA = N-acetyl-alpha-D-glucosamine 1-phosphate + CoA + H(+)</text>
        <dbReference type="Rhea" id="RHEA:13725"/>
        <dbReference type="ChEBI" id="CHEBI:15378"/>
        <dbReference type="ChEBI" id="CHEBI:57287"/>
        <dbReference type="ChEBI" id="CHEBI:57288"/>
        <dbReference type="ChEBI" id="CHEBI:57776"/>
        <dbReference type="ChEBI" id="CHEBI:58516"/>
        <dbReference type="EC" id="2.3.1.157"/>
    </reaction>
</comment>
<evidence type="ECO:0000259" key="15">
    <source>
        <dbReference type="Pfam" id="PF25087"/>
    </source>
</evidence>
<dbReference type="InterPro" id="IPR005835">
    <property type="entry name" value="NTP_transferase_dom"/>
</dbReference>
<evidence type="ECO:0000256" key="13">
    <source>
        <dbReference type="ARBA" id="ARBA00048493"/>
    </source>
</evidence>
<keyword evidence="9" id="KW-0548">Nucleotidyltransferase</keyword>
<dbReference type="EC" id="2.3.1.157" evidence="5"/>
<dbReference type="SUPFAM" id="SSF51161">
    <property type="entry name" value="Trimeric LpxA-like enzymes"/>
    <property type="match status" value="1"/>
</dbReference>
<dbReference type="CDD" id="cd04181">
    <property type="entry name" value="NTP_transferase"/>
    <property type="match status" value="1"/>
</dbReference>
<proteinExistence type="inferred from homology"/>
<evidence type="ECO:0000256" key="5">
    <source>
        <dbReference type="ARBA" id="ARBA00012225"/>
    </source>
</evidence>
<comment type="similarity">
    <text evidence="4">In the N-terminal section; belongs to the N-acetylglucosamine-1-phosphate uridyltransferase family.</text>
</comment>
<evidence type="ECO:0000256" key="11">
    <source>
        <dbReference type="ARBA" id="ARBA00023315"/>
    </source>
</evidence>
<name>A0A7G9YUT0_9EURY</name>
<dbReference type="InterPro" id="IPR023915">
    <property type="entry name" value="Bifunctiontional_GlmU_arc-type"/>
</dbReference>
<dbReference type="NCBIfam" id="TIGR03992">
    <property type="entry name" value="Arch_glmU"/>
    <property type="match status" value="1"/>
</dbReference>
<evidence type="ECO:0000256" key="1">
    <source>
        <dbReference type="ARBA" id="ARBA00005166"/>
    </source>
</evidence>
<organism evidence="16">
    <name type="scientific">Candidatus Methanophagaceae archaeon ANME-1 ERB6</name>
    <dbReference type="NCBI Taxonomy" id="2759912"/>
    <lineage>
        <taxon>Archaea</taxon>
        <taxon>Methanobacteriati</taxon>
        <taxon>Methanobacteriota</taxon>
        <taxon>Stenosarchaea group</taxon>
        <taxon>Methanomicrobia</taxon>
        <taxon>Candidatus Methanophagales</taxon>
        <taxon>Candidatus Methanophagaceae</taxon>
    </lineage>
</organism>
<keyword evidence="11" id="KW-0012">Acyltransferase</keyword>
<comment type="similarity">
    <text evidence="3">In the C-terminal section; belongs to the transferase hexapeptide repeat family.</text>
</comment>
<dbReference type="InterPro" id="IPR056729">
    <property type="entry name" value="GMPPB_C"/>
</dbReference>
<dbReference type="SUPFAM" id="SSF53448">
    <property type="entry name" value="Nucleotide-diphospho-sugar transferases"/>
    <property type="match status" value="1"/>
</dbReference>
<dbReference type="GO" id="GO:0003977">
    <property type="term" value="F:UDP-N-acetylglucosamine diphosphorylase activity"/>
    <property type="evidence" value="ECO:0007669"/>
    <property type="project" value="UniProtKB-EC"/>
</dbReference>
<evidence type="ECO:0000256" key="3">
    <source>
        <dbReference type="ARBA" id="ARBA00007707"/>
    </source>
</evidence>
<accession>A0A7G9YUT0</accession>
<dbReference type="EC" id="2.7.7.23" evidence="6"/>
<dbReference type="Pfam" id="PF00132">
    <property type="entry name" value="Hexapep"/>
    <property type="match status" value="1"/>
</dbReference>
<dbReference type="InterPro" id="IPR050065">
    <property type="entry name" value="GlmU-like"/>
</dbReference>
<evidence type="ECO:0000256" key="10">
    <source>
        <dbReference type="ARBA" id="ARBA00023268"/>
    </source>
</evidence>
<sequence>MKAVILAAGEGKRMRPLTYERPKVMLPVAGKPLVEHLLMEVKEAGINEFIFVVGYHDETIRDYFEEGERWGVDIQYVTQKTQLGTADALRRTEGLVADKFLMLNGDTIVSAEDIKRVSCVASSSEIALGVIKVKNPEDYGVIEIEGEKITKIHEKMKEPPSNLINAGVYLLNKSIFEALSKTAKSKRGEFELTDSLQLLIESGNNIIWKPIEHWVDVSYPWDLLAANELLMCKTTFVLRRSVFDKTFKESLIQEQNVNIKGDVSIGDNTEIKSGSYIEGPVVIGENSKIGPNCYIRANTSIGDNCHIGSAVEIKNSIIMDGTNIPHLSYVGDSVIGCRCNLGAGTKIANLRFDDAPVKTKGLDTGRRKFGAIISDGVKIGINASIDAGTVIGNNTLIGPGAFATGYIEKNSRIF</sequence>
<evidence type="ECO:0000256" key="2">
    <source>
        <dbReference type="ARBA" id="ARBA00005208"/>
    </source>
</evidence>
<gene>
    <name evidence="16" type="ORF">LBHPMFOL_00034</name>
</gene>
<dbReference type="GO" id="GO:0019134">
    <property type="term" value="F:glucosamine-1-phosphate N-acetyltransferase activity"/>
    <property type="evidence" value="ECO:0007669"/>
    <property type="project" value="UniProtKB-EC"/>
</dbReference>
<dbReference type="PANTHER" id="PTHR43584">
    <property type="entry name" value="NUCLEOTIDYL TRANSFERASE"/>
    <property type="match status" value="1"/>
</dbReference>
<evidence type="ECO:0000256" key="4">
    <source>
        <dbReference type="ARBA" id="ARBA00007947"/>
    </source>
</evidence>
<dbReference type="Pfam" id="PF00483">
    <property type="entry name" value="NTP_transferase"/>
    <property type="match status" value="1"/>
</dbReference>
<dbReference type="InterPro" id="IPR001451">
    <property type="entry name" value="Hexapep"/>
</dbReference>
<dbReference type="PANTHER" id="PTHR43584:SF8">
    <property type="entry name" value="N-ACETYLMURAMATE ALPHA-1-PHOSPHATE URIDYLYLTRANSFERASE"/>
    <property type="match status" value="1"/>
</dbReference>
<dbReference type="Pfam" id="PF25087">
    <property type="entry name" value="GMPPB_C"/>
    <property type="match status" value="1"/>
</dbReference>
<dbReference type="Gene3D" id="2.160.10.10">
    <property type="entry name" value="Hexapeptide repeat proteins"/>
    <property type="match status" value="1"/>
</dbReference>
<dbReference type="InterPro" id="IPR029044">
    <property type="entry name" value="Nucleotide-diphossugar_trans"/>
</dbReference>
<reference evidence="16" key="1">
    <citation type="submission" date="2020-06" db="EMBL/GenBank/DDBJ databases">
        <title>Unique genomic features of the anaerobic methanotrophic archaea.</title>
        <authorList>
            <person name="Chadwick G.L."/>
            <person name="Skennerton C.T."/>
            <person name="Laso-Perez R."/>
            <person name="Leu A.O."/>
            <person name="Speth D.R."/>
            <person name="Yu H."/>
            <person name="Morgan-Lang C."/>
            <person name="Hatzenpichler R."/>
            <person name="Goudeau D."/>
            <person name="Malmstrom R."/>
            <person name="Brazelton W.J."/>
            <person name="Woyke T."/>
            <person name="Hallam S.J."/>
            <person name="Tyson G.W."/>
            <person name="Wegener G."/>
            <person name="Boetius A."/>
            <person name="Orphan V."/>
        </authorList>
    </citation>
    <scope>NUCLEOTIDE SEQUENCE</scope>
</reference>
<feature type="domain" description="Nucleotidyl transferase" evidence="14">
    <location>
        <begin position="2"/>
        <end position="228"/>
    </location>
</feature>
<keyword evidence="8 16" id="KW-0808">Transferase</keyword>
<dbReference type="CDD" id="cd05636">
    <property type="entry name" value="LbH_G1P_TT_C_like"/>
    <property type="match status" value="1"/>
</dbReference>
<dbReference type="GO" id="GO:0006048">
    <property type="term" value="P:UDP-N-acetylglucosamine biosynthetic process"/>
    <property type="evidence" value="ECO:0007669"/>
    <property type="project" value="UniProtKB-UniPathway"/>
</dbReference>
<comment type="pathway">
    <text evidence="1">Nucleotide-sugar biosynthesis; UDP-N-acetyl-alpha-D-glucosamine biosynthesis; N-acetyl-alpha-D-glucosamine 1-phosphate from alpha-D-glucosamine 6-phosphate (route II): step 2/2.</text>
</comment>
<comment type="pathway">
    <text evidence="2">Nucleotide-sugar biosynthesis; UDP-N-acetyl-alpha-D-glucosamine biosynthesis; UDP-N-acetyl-alpha-D-glucosamine from N-acetyl-alpha-D-glucosamine 1-phosphate: step 1/1.</text>
</comment>
<evidence type="ECO:0000313" key="16">
    <source>
        <dbReference type="EMBL" id="QNO51764.1"/>
    </source>
</evidence>
<evidence type="ECO:0000259" key="14">
    <source>
        <dbReference type="Pfam" id="PF00483"/>
    </source>
</evidence>
<dbReference type="Gene3D" id="3.90.550.10">
    <property type="entry name" value="Spore Coat Polysaccharide Biosynthesis Protein SpsA, Chain A"/>
    <property type="match status" value="1"/>
</dbReference>
<dbReference type="InterPro" id="IPR011004">
    <property type="entry name" value="Trimer_LpxA-like_sf"/>
</dbReference>
<protein>
    <recommendedName>
        <fullName evidence="7">Bifunctional protein GlmU</fullName>
        <ecNumber evidence="5">2.3.1.157</ecNumber>
        <ecNumber evidence="6">2.7.7.23</ecNumber>
    </recommendedName>
</protein>
<dbReference type="EMBL" id="MT631477">
    <property type="protein sequence ID" value="QNO51764.1"/>
    <property type="molecule type" value="Genomic_DNA"/>
</dbReference>
<evidence type="ECO:0000256" key="7">
    <source>
        <dbReference type="ARBA" id="ARBA00013414"/>
    </source>
</evidence>